<accession>A0A8T0P9U6</accession>
<feature type="compositionally biased region" description="Basic and acidic residues" evidence="1">
    <location>
        <begin position="299"/>
        <end position="313"/>
    </location>
</feature>
<dbReference type="Proteomes" id="UP000823388">
    <property type="component" value="Chromosome 8N"/>
</dbReference>
<evidence type="ECO:0000256" key="1">
    <source>
        <dbReference type="SAM" id="MobiDB-lite"/>
    </source>
</evidence>
<keyword evidence="3" id="KW-1185">Reference proteome</keyword>
<feature type="compositionally biased region" description="Polar residues" evidence="1">
    <location>
        <begin position="31"/>
        <end position="42"/>
    </location>
</feature>
<sequence length="334" mass="35808">MPAQEGLGLHPPHLTWETDAQDTVHVHRQEQCPSQRCSTTPSGRKMTPMAPSTPSQGGMGFHPHHHHGEKTAGLTRPPPCVAGEPPHGRSPRRHHGDTSVRPSKIDVDTCHHGAADTPQYMLTRRSRERTTRQHRGCRRRTPPRAPPHRARPWAPQPRRSSAWARAPRPATSAAAAVAPRRAEPQGGQIGDQGATPAAQPQKPSPPRKVPPPPRRGPGMADPAAKARRAVTSPTMPRPKEGGSGGRRRRSGRTGGETGRRKLGMVAGAMDGAATERGRGEEGREKGGVGAPRCPPCSRTDFRRLLGRRRDGDVRGGGQSEGRGARGGGLRPSLP</sequence>
<evidence type="ECO:0000313" key="3">
    <source>
        <dbReference type="Proteomes" id="UP000823388"/>
    </source>
</evidence>
<name>A0A8T0P9U6_PANVG</name>
<feature type="compositionally biased region" description="Low complexity" evidence="1">
    <location>
        <begin position="152"/>
        <end position="179"/>
    </location>
</feature>
<evidence type="ECO:0000313" key="2">
    <source>
        <dbReference type="EMBL" id="KAG2556942.1"/>
    </source>
</evidence>
<feature type="compositionally biased region" description="Basic residues" evidence="1">
    <location>
        <begin position="124"/>
        <end position="151"/>
    </location>
</feature>
<feature type="compositionally biased region" description="Gly residues" evidence="1">
    <location>
        <begin position="314"/>
        <end position="334"/>
    </location>
</feature>
<comment type="caution">
    <text evidence="2">The sequence shown here is derived from an EMBL/GenBank/DDBJ whole genome shotgun (WGS) entry which is preliminary data.</text>
</comment>
<organism evidence="2 3">
    <name type="scientific">Panicum virgatum</name>
    <name type="common">Blackwell switchgrass</name>
    <dbReference type="NCBI Taxonomy" id="38727"/>
    <lineage>
        <taxon>Eukaryota</taxon>
        <taxon>Viridiplantae</taxon>
        <taxon>Streptophyta</taxon>
        <taxon>Embryophyta</taxon>
        <taxon>Tracheophyta</taxon>
        <taxon>Spermatophyta</taxon>
        <taxon>Magnoliopsida</taxon>
        <taxon>Liliopsida</taxon>
        <taxon>Poales</taxon>
        <taxon>Poaceae</taxon>
        <taxon>PACMAD clade</taxon>
        <taxon>Panicoideae</taxon>
        <taxon>Panicodae</taxon>
        <taxon>Paniceae</taxon>
        <taxon>Panicinae</taxon>
        <taxon>Panicum</taxon>
        <taxon>Panicum sect. Hiantes</taxon>
    </lineage>
</organism>
<feature type="compositionally biased region" description="Basic and acidic residues" evidence="1">
    <location>
        <begin position="103"/>
        <end position="114"/>
    </location>
</feature>
<reference evidence="2" key="1">
    <citation type="submission" date="2020-05" db="EMBL/GenBank/DDBJ databases">
        <title>WGS assembly of Panicum virgatum.</title>
        <authorList>
            <person name="Lovell J.T."/>
            <person name="Jenkins J."/>
            <person name="Shu S."/>
            <person name="Juenger T.E."/>
            <person name="Schmutz J."/>
        </authorList>
    </citation>
    <scope>NUCLEOTIDE SEQUENCE</scope>
    <source>
        <strain evidence="2">AP13</strain>
    </source>
</reference>
<gene>
    <name evidence="2" type="ORF">PVAP13_8NG158701</name>
</gene>
<feature type="compositionally biased region" description="Basic and acidic residues" evidence="1">
    <location>
        <begin position="273"/>
        <end position="286"/>
    </location>
</feature>
<proteinExistence type="predicted"/>
<dbReference type="EMBL" id="CM029052">
    <property type="protein sequence ID" value="KAG2556942.1"/>
    <property type="molecule type" value="Genomic_DNA"/>
</dbReference>
<feature type="region of interest" description="Disordered" evidence="1">
    <location>
        <begin position="1"/>
        <end position="334"/>
    </location>
</feature>
<dbReference type="AlphaFoldDB" id="A0A8T0P9U6"/>
<protein>
    <submittedName>
        <fullName evidence="2">Uncharacterized protein</fullName>
    </submittedName>
</protein>
<feature type="compositionally biased region" description="Pro residues" evidence="1">
    <location>
        <begin position="202"/>
        <end position="215"/>
    </location>
</feature>